<sequence>MVMNHSNNNETTSSESELTVSAEQVIRTEEEEEAEELAKCECCGLTEECTVTYITMIRQRYQGKWICGLCAEAVNYEMRLLSTEEALIQHMSFCNQFKSAVTPPNPAVHLISAMTHILRRGTSTRILGRLNQSDISDPALSSSSQLDQNQEEEMNKIARSEF</sequence>
<dbReference type="PANTHER" id="PTHR33108:SF32">
    <property type="entry name" value="DUF1677 FAMILY PROTEIN (DUF1677)"/>
    <property type="match status" value="1"/>
</dbReference>
<feature type="region of interest" description="Disordered" evidence="1">
    <location>
        <begin position="1"/>
        <end position="28"/>
    </location>
</feature>
<dbReference type="PANTHER" id="PTHR33108">
    <property type="entry name" value="OS01G0745000 PROTEIN"/>
    <property type="match status" value="1"/>
</dbReference>
<name>A0A6L5B984_APIGR</name>
<feature type="compositionally biased region" description="Low complexity" evidence="1">
    <location>
        <begin position="137"/>
        <end position="148"/>
    </location>
</feature>
<accession>A0A6L5B984</accession>
<gene>
    <name evidence="2" type="ORF">AG4045_007852</name>
</gene>
<proteinExistence type="predicted"/>
<evidence type="ECO:0000313" key="3">
    <source>
        <dbReference type="Proteomes" id="UP000593563"/>
    </source>
</evidence>
<comment type="caution">
    <text evidence="2">The sequence shown here is derived from an EMBL/GenBank/DDBJ whole genome shotgun (WGS) entry which is preliminary data.</text>
</comment>
<feature type="region of interest" description="Disordered" evidence="1">
    <location>
        <begin position="137"/>
        <end position="162"/>
    </location>
</feature>
<dbReference type="Proteomes" id="UP000593563">
    <property type="component" value="Unassembled WGS sequence"/>
</dbReference>
<dbReference type="Pfam" id="PF07911">
    <property type="entry name" value="DUF1677"/>
    <property type="match status" value="1"/>
</dbReference>
<dbReference type="AlphaFoldDB" id="A0A6L5B984"/>
<protein>
    <recommendedName>
        <fullName evidence="4">DUF1677 domain-containing protein</fullName>
    </recommendedName>
</protein>
<evidence type="ECO:0008006" key="4">
    <source>
        <dbReference type="Google" id="ProtNLM"/>
    </source>
</evidence>
<evidence type="ECO:0000313" key="2">
    <source>
        <dbReference type="EMBL" id="KAF1002259.1"/>
    </source>
</evidence>
<feature type="compositionally biased region" description="Basic and acidic residues" evidence="1">
    <location>
        <begin position="153"/>
        <end position="162"/>
    </location>
</feature>
<organism evidence="2 3">
    <name type="scientific">Apium graveolens</name>
    <name type="common">Celery</name>
    <dbReference type="NCBI Taxonomy" id="4045"/>
    <lineage>
        <taxon>Eukaryota</taxon>
        <taxon>Viridiplantae</taxon>
        <taxon>Streptophyta</taxon>
        <taxon>Embryophyta</taxon>
        <taxon>Tracheophyta</taxon>
        <taxon>Spermatophyta</taxon>
        <taxon>Magnoliopsida</taxon>
        <taxon>eudicotyledons</taxon>
        <taxon>Gunneridae</taxon>
        <taxon>Pentapetalae</taxon>
        <taxon>asterids</taxon>
        <taxon>campanulids</taxon>
        <taxon>Apiales</taxon>
        <taxon>Apiaceae</taxon>
        <taxon>Apioideae</taxon>
        <taxon>apioid superclade</taxon>
        <taxon>Apieae</taxon>
        <taxon>Apium</taxon>
    </lineage>
</organism>
<dbReference type="InterPro" id="IPR012876">
    <property type="entry name" value="DUF1677_pln"/>
</dbReference>
<feature type="compositionally biased region" description="Low complexity" evidence="1">
    <location>
        <begin position="1"/>
        <end position="21"/>
    </location>
</feature>
<reference evidence="2" key="1">
    <citation type="submission" date="2020-01" db="EMBL/GenBank/DDBJ databases">
        <title>The Celery Genome Sequence Reveals Sequential Paleo-tetraploidization, Resistance Gene Elimination, Karyotype Evolution, and Functional Innovation in Apiales.</title>
        <authorList>
            <person name="Song X."/>
        </authorList>
    </citation>
    <scope>NUCLEOTIDE SEQUENCE</scope>
    <source>
        <tissue evidence="2">Leaf</tissue>
    </source>
</reference>
<evidence type="ECO:0000256" key="1">
    <source>
        <dbReference type="SAM" id="MobiDB-lite"/>
    </source>
</evidence>
<dbReference type="EMBL" id="WRXP01001506">
    <property type="protein sequence ID" value="KAF1002259.1"/>
    <property type="molecule type" value="Genomic_DNA"/>
</dbReference>
<keyword evidence="3" id="KW-1185">Reference proteome</keyword>